<keyword evidence="1" id="KW-0511">Multifunctional enzyme</keyword>
<feature type="domain" description="Reverse transcriptase/retrotransposon-derived protein RNase H-like" evidence="2">
    <location>
        <begin position="11"/>
        <end position="75"/>
    </location>
</feature>
<evidence type="ECO:0000259" key="2">
    <source>
        <dbReference type="Pfam" id="PF17919"/>
    </source>
</evidence>
<sequence>MDLLLSSSLAWSTTTQSAFESLKHAIAQLPVLLFSDFTLPFDVTTNASQIAMAALLSQQDRPIAFFTKKLSPQLQDFFTFFPADREFITSLQACTASSCHFSYRAWLVFYKQRVFMPLKSGLGPSLIGEFHSMSFEGHSGVKAMLARLSATHGV</sequence>
<dbReference type="InterPro" id="IPR050951">
    <property type="entry name" value="Retrovirus_Pol_polyprotein"/>
</dbReference>
<dbReference type="Pfam" id="PF17919">
    <property type="entry name" value="RT_RNaseH_2"/>
    <property type="match status" value="1"/>
</dbReference>
<protein>
    <submittedName>
        <fullName evidence="3">Retrovirus-related Pol polyprotein from transposon.6</fullName>
    </submittedName>
</protein>
<gene>
    <name evidence="3" type="ORF">Sradi_5435100</name>
</gene>
<evidence type="ECO:0000313" key="3">
    <source>
        <dbReference type="EMBL" id="KAL0315569.1"/>
    </source>
</evidence>
<dbReference type="PANTHER" id="PTHR37984">
    <property type="entry name" value="PROTEIN CBG26694"/>
    <property type="match status" value="1"/>
</dbReference>
<reference evidence="3" key="1">
    <citation type="submission" date="2020-06" db="EMBL/GenBank/DDBJ databases">
        <authorList>
            <person name="Li T."/>
            <person name="Hu X."/>
            <person name="Zhang T."/>
            <person name="Song X."/>
            <person name="Zhang H."/>
            <person name="Dai N."/>
            <person name="Sheng W."/>
            <person name="Hou X."/>
            <person name="Wei L."/>
        </authorList>
    </citation>
    <scope>NUCLEOTIDE SEQUENCE</scope>
    <source>
        <strain evidence="3">G02</strain>
        <tissue evidence="3">Leaf</tissue>
    </source>
</reference>
<dbReference type="EMBL" id="JACGWJ010000025">
    <property type="protein sequence ID" value="KAL0315569.1"/>
    <property type="molecule type" value="Genomic_DNA"/>
</dbReference>
<dbReference type="InterPro" id="IPR043502">
    <property type="entry name" value="DNA/RNA_pol_sf"/>
</dbReference>
<accession>A0AAW2L8X3</accession>
<organism evidence="3">
    <name type="scientific">Sesamum radiatum</name>
    <name type="common">Black benniseed</name>
    <dbReference type="NCBI Taxonomy" id="300843"/>
    <lineage>
        <taxon>Eukaryota</taxon>
        <taxon>Viridiplantae</taxon>
        <taxon>Streptophyta</taxon>
        <taxon>Embryophyta</taxon>
        <taxon>Tracheophyta</taxon>
        <taxon>Spermatophyta</taxon>
        <taxon>Magnoliopsida</taxon>
        <taxon>eudicotyledons</taxon>
        <taxon>Gunneridae</taxon>
        <taxon>Pentapetalae</taxon>
        <taxon>asterids</taxon>
        <taxon>lamiids</taxon>
        <taxon>Lamiales</taxon>
        <taxon>Pedaliaceae</taxon>
        <taxon>Sesamum</taxon>
    </lineage>
</organism>
<name>A0AAW2L8X3_SESRA</name>
<dbReference type="SUPFAM" id="SSF56672">
    <property type="entry name" value="DNA/RNA polymerases"/>
    <property type="match status" value="1"/>
</dbReference>
<dbReference type="PANTHER" id="PTHR37984:SF5">
    <property type="entry name" value="PROTEIN NYNRIN-LIKE"/>
    <property type="match status" value="1"/>
</dbReference>
<evidence type="ECO:0000256" key="1">
    <source>
        <dbReference type="ARBA" id="ARBA00023268"/>
    </source>
</evidence>
<comment type="caution">
    <text evidence="3">The sequence shown here is derived from an EMBL/GenBank/DDBJ whole genome shotgun (WGS) entry which is preliminary data.</text>
</comment>
<proteinExistence type="predicted"/>
<dbReference type="InterPro" id="IPR041577">
    <property type="entry name" value="RT_RNaseH_2"/>
</dbReference>
<dbReference type="AlphaFoldDB" id="A0AAW2L8X3"/>
<dbReference type="GO" id="GO:0003824">
    <property type="term" value="F:catalytic activity"/>
    <property type="evidence" value="ECO:0007669"/>
    <property type="project" value="UniProtKB-KW"/>
</dbReference>
<reference evidence="3" key="2">
    <citation type="journal article" date="2024" name="Plant">
        <title>Genomic evolution and insights into agronomic trait innovations of Sesamum species.</title>
        <authorList>
            <person name="Miao H."/>
            <person name="Wang L."/>
            <person name="Qu L."/>
            <person name="Liu H."/>
            <person name="Sun Y."/>
            <person name="Le M."/>
            <person name="Wang Q."/>
            <person name="Wei S."/>
            <person name="Zheng Y."/>
            <person name="Lin W."/>
            <person name="Duan Y."/>
            <person name="Cao H."/>
            <person name="Xiong S."/>
            <person name="Wang X."/>
            <person name="Wei L."/>
            <person name="Li C."/>
            <person name="Ma Q."/>
            <person name="Ju M."/>
            <person name="Zhao R."/>
            <person name="Li G."/>
            <person name="Mu C."/>
            <person name="Tian Q."/>
            <person name="Mei H."/>
            <person name="Zhang T."/>
            <person name="Gao T."/>
            <person name="Zhang H."/>
        </authorList>
    </citation>
    <scope>NUCLEOTIDE SEQUENCE</scope>
    <source>
        <strain evidence="3">G02</strain>
    </source>
</reference>